<sequence length="290" mass="28947">MSLRSLPLGVALFALPLVLGGCSSTSPGDTAAEAGAAAALGHVHDLALNPGDGLVYAATHLGLYSLGRGEPAPVGESRQDTMGFTVQGPDTFLASGHPGPGQEGPGNLGLLRSTDAGGSWAEVSLGGVSDFHALTAVGDRIYGLDSSTGAVRRSDDGGSTWVEGAAIAARDLDAHPVDPDRVVATTAEGLMASDDGGATFTVGDGQPPEPLVVIDHLPAATGGAVVGLDAAGVVWRSEPTGWVSSGPGNGTPAAFTAVDEDTYLAAFDGTVLLKSEDRGESWQPIPDGVS</sequence>
<feature type="signal peptide" evidence="1">
    <location>
        <begin position="1"/>
        <end position="20"/>
    </location>
</feature>
<feature type="chain" id="PRO_5038764309" description="BNR/Asp-box repeat protein" evidence="1">
    <location>
        <begin position="21"/>
        <end position="290"/>
    </location>
</feature>
<dbReference type="PROSITE" id="PS51257">
    <property type="entry name" value="PROKAR_LIPOPROTEIN"/>
    <property type="match status" value="1"/>
</dbReference>
<dbReference type="SUPFAM" id="SSF110296">
    <property type="entry name" value="Oligoxyloglucan reducing end-specific cellobiohydrolase"/>
    <property type="match status" value="1"/>
</dbReference>
<keyword evidence="3" id="KW-1185">Reference proteome</keyword>
<dbReference type="EMBL" id="RKRA01000001">
    <property type="protein sequence ID" value="RPF28236.1"/>
    <property type="molecule type" value="Genomic_DNA"/>
</dbReference>
<gene>
    <name evidence="2" type="ORF">EDD32_2752</name>
</gene>
<dbReference type="NCBIfam" id="NF045728">
    <property type="entry name" value="glycosyl_F510_1955"/>
    <property type="match status" value="1"/>
</dbReference>
<comment type="caution">
    <text evidence="2">The sequence shown here is derived from an EMBL/GenBank/DDBJ whole genome shotgun (WGS) entry which is preliminary data.</text>
</comment>
<organism evidence="2 3">
    <name type="scientific">Georgenia muralis</name>
    <dbReference type="NCBI Taxonomy" id="154117"/>
    <lineage>
        <taxon>Bacteria</taxon>
        <taxon>Bacillati</taxon>
        <taxon>Actinomycetota</taxon>
        <taxon>Actinomycetes</taxon>
        <taxon>Micrococcales</taxon>
        <taxon>Bogoriellaceae</taxon>
        <taxon>Georgenia</taxon>
    </lineage>
</organism>
<keyword evidence="1" id="KW-0732">Signal</keyword>
<evidence type="ECO:0000256" key="1">
    <source>
        <dbReference type="SAM" id="SignalP"/>
    </source>
</evidence>
<dbReference type="InterPro" id="IPR015943">
    <property type="entry name" value="WD40/YVTN_repeat-like_dom_sf"/>
</dbReference>
<dbReference type="Proteomes" id="UP000280726">
    <property type="component" value="Unassembled WGS sequence"/>
</dbReference>
<reference evidence="2 3" key="1">
    <citation type="submission" date="2018-11" db="EMBL/GenBank/DDBJ databases">
        <title>Sequencing the genomes of 1000 actinobacteria strains.</title>
        <authorList>
            <person name="Klenk H.-P."/>
        </authorList>
    </citation>
    <scope>NUCLEOTIDE SEQUENCE [LARGE SCALE GENOMIC DNA]</scope>
    <source>
        <strain evidence="2 3">DSM 14418</strain>
    </source>
</reference>
<name>A0A3N4Z8L0_9MICO</name>
<protein>
    <recommendedName>
        <fullName evidence="4">BNR/Asp-box repeat protein</fullName>
    </recommendedName>
</protein>
<accession>A0A3N4Z8L0</accession>
<proteinExistence type="predicted"/>
<dbReference type="InterPro" id="IPR054817">
    <property type="entry name" value="Glycosyl_F510_1955-like"/>
</dbReference>
<evidence type="ECO:0000313" key="3">
    <source>
        <dbReference type="Proteomes" id="UP000280726"/>
    </source>
</evidence>
<evidence type="ECO:0008006" key="4">
    <source>
        <dbReference type="Google" id="ProtNLM"/>
    </source>
</evidence>
<evidence type="ECO:0000313" key="2">
    <source>
        <dbReference type="EMBL" id="RPF28236.1"/>
    </source>
</evidence>
<dbReference type="Gene3D" id="2.130.10.10">
    <property type="entry name" value="YVTN repeat-like/Quinoprotein amine dehydrogenase"/>
    <property type="match status" value="1"/>
</dbReference>
<dbReference type="AlphaFoldDB" id="A0A3N4Z8L0"/>